<feature type="domain" description="VOC" evidence="1">
    <location>
        <begin position="3"/>
        <end position="116"/>
    </location>
</feature>
<dbReference type="PROSITE" id="PS51819">
    <property type="entry name" value="VOC"/>
    <property type="match status" value="1"/>
</dbReference>
<dbReference type="OrthoDB" id="5186830at2"/>
<dbReference type="RefSeq" id="WP_119757297.1">
    <property type="nucleotide sequence ID" value="NZ_CP032382.1"/>
</dbReference>
<organism evidence="2 3">
    <name type="scientific">Chryseolinea soli</name>
    <dbReference type="NCBI Taxonomy" id="2321403"/>
    <lineage>
        <taxon>Bacteria</taxon>
        <taxon>Pseudomonadati</taxon>
        <taxon>Bacteroidota</taxon>
        <taxon>Cytophagia</taxon>
        <taxon>Cytophagales</taxon>
        <taxon>Fulvivirgaceae</taxon>
        <taxon>Chryseolinea</taxon>
    </lineage>
</organism>
<keyword evidence="2" id="KW-0560">Oxidoreductase</keyword>
<proteinExistence type="predicted"/>
<evidence type="ECO:0000313" key="3">
    <source>
        <dbReference type="Proteomes" id="UP000266183"/>
    </source>
</evidence>
<gene>
    <name evidence="2" type="ORF">D4L85_27375</name>
</gene>
<dbReference type="AlphaFoldDB" id="A0A385SQK3"/>
<sequence length="119" mass="13324">MTSLNLIVIKTDNLQGQAEFYTALGIQFDYHKHGNGPNHYASVAHRPTLEIYPLPKNTTTPDNTTRLGFMVERLDVLIADLKSRGVAIVSEPSVSEWGYGAIVQDLDGRKIELTERRQV</sequence>
<dbReference type="GO" id="GO:0051213">
    <property type="term" value="F:dioxygenase activity"/>
    <property type="evidence" value="ECO:0007669"/>
    <property type="project" value="UniProtKB-KW"/>
</dbReference>
<reference evidence="3" key="1">
    <citation type="submission" date="2018-09" db="EMBL/GenBank/DDBJ databases">
        <title>Chryseolinea sp. KIS68-18 isolated from soil.</title>
        <authorList>
            <person name="Weon H.-Y."/>
            <person name="Kwon S.-W."/>
            <person name="Lee S.A."/>
        </authorList>
    </citation>
    <scope>NUCLEOTIDE SEQUENCE [LARGE SCALE GENOMIC DNA]</scope>
    <source>
        <strain evidence="3">KIS68-18</strain>
    </source>
</reference>
<dbReference type="KEGG" id="chk:D4L85_27375"/>
<dbReference type="Gene3D" id="3.10.180.10">
    <property type="entry name" value="2,3-Dihydroxybiphenyl 1,2-Dioxygenase, domain 1"/>
    <property type="match status" value="1"/>
</dbReference>
<keyword evidence="3" id="KW-1185">Reference proteome</keyword>
<dbReference type="EMBL" id="CP032382">
    <property type="protein sequence ID" value="AYB34073.1"/>
    <property type="molecule type" value="Genomic_DNA"/>
</dbReference>
<name>A0A385SQK3_9BACT</name>
<evidence type="ECO:0000259" key="1">
    <source>
        <dbReference type="PROSITE" id="PS51819"/>
    </source>
</evidence>
<dbReference type="InterPro" id="IPR029068">
    <property type="entry name" value="Glyas_Bleomycin-R_OHBP_Dase"/>
</dbReference>
<keyword evidence="2" id="KW-0223">Dioxygenase</keyword>
<dbReference type="InterPro" id="IPR037523">
    <property type="entry name" value="VOC_core"/>
</dbReference>
<accession>A0A385SQK3</accession>
<dbReference type="InterPro" id="IPR004360">
    <property type="entry name" value="Glyas_Fos-R_dOase_dom"/>
</dbReference>
<dbReference type="SUPFAM" id="SSF54593">
    <property type="entry name" value="Glyoxalase/Bleomycin resistance protein/Dihydroxybiphenyl dioxygenase"/>
    <property type="match status" value="1"/>
</dbReference>
<dbReference type="Proteomes" id="UP000266183">
    <property type="component" value="Chromosome"/>
</dbReference>
<dbReference type="Pfam" id="PF00903">
    <property type="entry name" value="Glyoxalase"/>
    <property type="match status" value="1"/>
</dbReference>
<protein>
    <submittedName>
        <fullName evidence="2">Glyoxalase/bleomycin resistance/extradiol dioxygenase family protein</fullName>
    </submittedName>
</protein>
<evidence type="ECO:0000313" key="2">
    <source>
        <dbReference type="EMBL" id="AYB34073.1"/>
    </source>
</evidence>